<name>A0ABT7YA02_9BACT</name>
<sequence length="208" mass="22721">MKEKTVGLTGLLSVVILILSLLVFGVLNNQFSFLNDFISMLGAKGQPNSVLFNFFGFVIVGFLLFLFGWGYGQLQNDRLLAILLSIFGLGFAVTAIPIDFDQETSPVSKAHIVSICIGLAFWFFGLSRMGSNPNLPQKIRKRANLTAGVLATAMIGFTLGFWSMPITHRLIFGIVFGWTGWTSIELVLNKNKSSHAQAKIQGGNASLK</sequence>
<gene>
    <name evidence="2" type="ORF">QVH07_04245</name>
</gene>
<dbReference type="RefSeq" id="WP_289998905.1">
    <property type="nucleotide sequence ID" value="NZ_JAUEPH010000002.1"/>
</dbReference>
<comment type="caution">
    <text evidence="2">The sequence shown here is derived from an EMBL/GenBank/DDBJ whole genome shotgun (WGS) entry which is preliminary data.</text>
</comment>
<evidence type="ECO:0000313" key="3">
    <source>
        <dbReference type="Proteomes" id="UP001171916"/>
    </source>
</evidence>
<keyword evidence="1" id="KW-0812">Transmembrane</keyword>
<evidence type="ECO:0000256" key="1">
    <source>
        <dbReference type="SAM" id="Phobius"/>
    </source>
</evidence>
<reference evidence="2" key="1">
    <citation type="submission" date="2023-06" db="EMBL/GenBank/DDBJ databases">
        <title>Robiginitalea aurantiacus sp. nov. and Algoriphagus sediminis sp. nov., isolated from coastal sediment.</title>
        <authorList>
            <person name="Zhou Z.Y."/>
            <person name="An J."/>
            <person name="Jia Y.W."/>
            <person name="Du Z.J."/>
        </authorList>
    </citation>
    <scope>NUCLEOTIDE SEQUENCE</scope>
    <source>
        <strain evidence="2">C2-7</strain>
    </source>
</reference>
<accession>A0ABT7YA02</accession>
<feature type="transmembrane region" description="Helical" evidence="1">
    <location>
        <begin position="7"/>
        <end position="27"/>
    </location>
</feature>
<dbReference type="Proteomes" id="UP001171916">
    <property type="component" value="Unassembled WGS sequence"/>
</dbReference>
<organism evidence="2 3">
    <name type="scientific">Algoriphagus sediminis</name>
    <dbReference type="NCBI Taxonomy" id="3057113"/>
    <lineage>
        <taxon>Bacteria</taxon>
        <taxon>Pseudomonadati</taxon>
        <taxon>Bacteroidota</taxon>
        <taxon>Cytophagia</taxon>
        <taxon>Cytophagales</taxon>
        <taxon>Cyclobacteriaceae</taxon>
        <taxon>Algoriphagus</taxon>
    </lineage>
</organism>
<dbReference type="Pfam" id="PF06197">
    <property type="entry name" value="DUF998"/>
    <property type="match status" value="1"/>
</dbReference>
<proteinExistence type="predicted"/>
<keyword evidence="1" id="KW-0472">Membrane</keyword>
<feature type="transmembrane region" description="Helical" evidence="1">
    <location>
        <begin position="110"/>
        <end position="131"/>
    </location>
</feature>
<protein>
    <submittedName>
        <fullName evidence="2">DUF998 domain-containing protein</fullName>
    </submittedName>
</protein>
<evidence type="ECO:0000313" key="2">
    <source>
        <dbReference type="EMBL" id="MDN3203341.1"/>
    </source>
</evidence>
<keyword evidence="1" id="KW-1133">Transmembrane helix</keyword>
<feature type="transmembrane region" description="Helical" evidence="1">
    <location>
        <begin position="143"/>
        <end position="164"/>
    </location>
</feature>
<dbReference type="InterPro" id="IPR009339">
    <property type="entry name" value="DUF998"/>
</dbReference>
<keyword evidence="3" id="KW-1185">Reference proteome</keyword>
<dbReference type="EMBL" id="JAUEPH010000002">
    <property type="protein sequence ID" value="MDN3203341.1"/>
    <property type="molecule type" value="Genomic_DNA"/>
</dbReference>
<feature type="transmembrane region" description="Helical" evidence="1">
    <location>
        <begin position="170"/>
        <end position="188"/>
    </location>
</feature>
<feature type="transmembrane region" description="Helical" evidence="1">
    <location>
        <begin position="79"/>
        <end position="98"/>
    </location>
</feature>
<feature type="transmembrane region" description="Helical" evidence="1">
    <location>
        <begin position="50"/>
        <end position="72"/>
    </location>
</feature>